<dbReference type="EMBL" id="BARU01005303">
    <property type="protein sequence ID" value="GAH34372.1"/>
    <property type="molecule type" value="Genomic_DNA"/>
</dbReference>
<proteinExistence type="predicted"/>
<comment type="caution">
    <text evidence="1">The sequence shown here is derived from an EMBL/GenBank/DDBJ whole genome shotgun (WGS) entry which is preliminary data.</text>
</comment>
<evidence type="ECO:0000313" key="1">
    <source>
        <dbReference type="EMBL" id="GAH34372.1"/>
    </source>
</evidence>
<name>X1EP75_9ZZZZ</name>
<reference evidence="1" key="1">
    <citation type="journal article" date="2014" name="Front. Microbiol.">
        <title>High frequency of phylogenetically diverse reductive dehalogenase-homologous genes in deep subseafloor sedimentary metagenomes.</title>
        <authorList>
            <person name="Kawai M."/>
            <person name="Futagami T."/>
            <person name="Toyoda A."/>
            <person name="Takaki Y."/>
            <person name="Nishi S."/>
            <person name="Hori S."/>
            <person name="Arai W."/>
            <person name="Tsubouchi T."/>
            <person name="Morono Y."/>
            <person name="Uchiyama I."/>
            <person name="Ito T."/>
            <person name="Fujiyama A."/>
            <person name="Inagaki F."/>
            <person name="Takami H."/>
        </authorList>
    </citation>
    <scope>NUCLEOTIDE SEQUENCE</scope>
    <source>
        <strain evidence="1">Expedition CK06-06</strain>
    </source>
</reference>
<dbReference type="AlphaFoldDB" id="X1EP75"/>
<organism evidence="1">
    <name type="scientific">marine sediment metagenome</name>
    <dbReference type="NCBI Taxonomy" id="412755"/>
    <lineage>
        <taxon>unclassified sequences</taxon>
        <taxon>metagenomes</taxon>
        <taxon>ecological metagenomes</taxon>
    </lineage>
</organism>
<sequence>IAPFQDLKSVIDVKTGGYDFAQLAAYAGCEEGIKQLVIFPLGPTNNVSGYSKPIVRLNWENDWKRFLVMRKKFRENFGI</sequence>
<gene>
    <name evidence="1" type="ORF">S03H2_10294</name>
</gene>
<accession>X1EP75</accession>
<feature type="non-terminal residue" evidence="1">
    <location>
        <position position="1"/>
    </location>
</feature>
<protein>
    <submittedName>
        <fullName evidence="1">Uncharacterized protein</fullName>
    </submittedName>
</protein>